<evidence type="ECO:0000313" key="2">
    <source>
        <dbReference type="EMBL" id="PRX52628.1"/>
    </source>
</evidence>
<organism evidence="2 3">
    <name type="scientific">Nonomuraea fuscirosea</name>
    <dbReference type="NCBI Taxonomy" id="1291556"/>
    <lineage>
        <taxon>Bacteria</taxon>
        <taxon>Bacillati</taxon>
        <taxon>Actinomycetota</taxon>
        <taxon>Actinomycetes</taxon>
        <taxon>Streptosporangiales</taxon>
        <taxon>Streptosporangiaceae</taxon>
        <taxon>Nonomuraea</taxon>
    </lineage>
</organism>
<reference evidence="2 3" key="1">
    <citation type="submission" date="2018-03" db="EMBL/GenBank/DDBJ databases">
        <title>Genomic Encyclopedia of Type Strains, Phase III (KMG-III): the genomes of soil and plant-associated and newly described type strains.</title>
        <authorList>
            <person name="Whitman W."/>
        </authorList>
    </citation>
    <scope>NUCLEOTIDE SEQUENCE [LARGE SCALE GENOMIC DNA]</scope>
    <source>
        <strain evidence="2 3">CGMCC 4.7104</strain>
    </source>
</reference>
<feature type="region of interest" description="Disordered" evidence="1">
    <location>
        <begin position="291"/>
        <end position="312"/>
    </location>
</feature>
<sequence>MPVIRLEETVWLACQEYFVLDQEDDRLRDFWRREAARDLARMFEVLSDLGAVELTRGPADPLYTSDLDHDDQLLPPDAVERLRTALAEPDLPLVRLTPLGVRGVRERLLAEGRDAPLLGELATAPLAELLGVLAQHYPPEDAVAELRGWLARPGQDLERLLQAVRDCPFRTWAGAMLRVLADALPPERRLLHDLRHDPVLGPVVWTQLIEAGKLEPGPLSERENLLMGAESFLSVLELTGPEGLVEQLKRMGGGDPSEFVEAILASGHPDVVGLRELRELVAEPLRRTARHPLRLVPTRPPGARGRRKKRKR</sequence>
<protein>
    <submittedName>
        <fullName evidence="2">Uncharacterized protein</fullName>
    </submittedName>
</protein>
<dbReference type="AlphaFoldDB" id="A0A2T0M562"/>
<gene>
    <name evidence="2" type="ORF">B0I32_13125</name>
</gene>
<evidence type="ECO:0000313" key="3">
    <source>
        <dbReference type="Proteomes" id="UP000238312"/>
    </source>
</evidence>
<proteinExistence type="predicted"/>
<comment type="caution">
    <text evidence="2">The sequence shown here is derived from an EMBL/GenBank/DDBJ whole genome shotgun (WGS) entry which is preliminary data.</text>
</comment>
<evidence type="ECO:0000256" key="1">
    <source>
        <dbReference type="SAM" id="MobiDB-lite"/>
    </source>
</evidence>
<keyword evidence="3" id="KW-1185">Reference proteome</keyword>
<accession>A0A2T0M562</accession>
<name>A0A2T0M562_9ACTN</name>
<dbReference type="EMBL" id="PVNG01000031">
    <property type="protein sequence ID" value="PRX52628.1"/>
    <property type="molecule type" value="Genomic_DNA"/>
</dbReference>
<dbReference type="Proteomes" id="UP000238312">
    <property type="component" value="Unassembled WGS sequence"/>
</dbReference>